<dbReference type="RefSeq" id="WP_153270758.1">
    <property type="nucleotide sequence ID" value="NZ_CP043498.1"/>
</dbReference>
<evidence type="ECO:0000256" key="5">
    <source>
        <dbReference type="SAM" id="Phobius"/>
    </source>
</evidence>
<dbReference type="InterPro" id="IPR036259">
    <property type="entry name" value="MFS_trans_sf"/>
</dbReference>
<organism evidence="6 7">
    <name type="scientific">Rhizobium grahamii</name>
    <dbReference type="NCBI Taxonomy" id="1120045"/>
    <lineage>
        <taxon>Bacteria</taxon>
        <taxon>Pseudomonadati</taxon>
        <taxon>Pseudomonadota</taxon>
        <taxon>Alphaproteobacteria</taxon>
        <taxon>Hyphomicrobiales</taxon>
        <taxon>Rhizobiaceae</taxon>
        <taxon>Rhizobium/Agrobacterium group</taxon>
        <taxon>Rhizobium</taxon>
    </lineage>
</organism>
<evidence type="ECO:0000256" key="3">
    <source>
        <dbReference type="ARBA" id="ARBA00022989"/>
    </source>
</evidence>
<protein>
    <submittedName>
        <fullName evidence="6">MFS transporter</fullName>
    </submittedName>
</protein>
<accession>A0A5Q0C3N8</accession>
<keyword evidence="3 5" id="KW-1133">Transmembrane helix</keyword>
<feature type="transmembrane region" description="Helical" evidence="5">
    <location>
        <begin position="157"/>
        <end position="176"/>
    </location>
</feature>
<feature type="transmembrane region" description="Helical" evidence="5">
    <location>
        <begin position="236"/>
        <end position="257"/>
    </location>
</feature>
<dbReference type="InterPro" id="IPR011701">
    <property type="entry name" value="MFS"/>
</dbReference>
<proteinExistence type="predicted"/>
<dbReference type="EMBL" id="CP043498">
    <property type="protein sequence ID" value="QFY60518.1"/>
    <property type="molecule type" value="Genomic_DNA"/>
</dbReference>
<feature type="transmembrane region" description="Helical" evidence="5">
    <location>
        <begin position="95"/>
        <end position="113"/>
    </location>
</feature>
<dbReference type="Pfam" id="PF07690">
    <property type="entry name" value="MFS_1"/>
    <property type="match status" value="1"/>
</dbReference>
<evidence type="ECO:0000313" key="7">
    <source>
        <dbReference type="Proteomes" id="UP000326881"/>
    </source>
</evidence>
<comment type="subcellular location">
    <subcellularLocation>
        <location evidence="1">Membrane</location>
        <topology evidence="1">Multi-pass membrane protein</topology>
    </subcellularLocation>
</comment>
<keyword evidence="7" id="KW-1185">Reference proteome</keyword>
<feature type="transmembrane region" description="Helical" evidence="5">
    <location>
        <begin position="196"/>
        <end position="216"/>
    </location>
</feature>
<evidence type="ECO:0000256" key="2">
    <source>
        <dbReference type="ARBA" id="ARBA00022692"/>
    </source>
</evidence>
<feature type="transmembrane region" description="Helical" evidence="5">
    <location>
        <begin position="264"/>
        <end position="285"/>
    </location>
</feature>
<reference evidence="6 7" key="1">
    <citation type="submission" date="2019-08" db="EMBL/GenBank/DDBJ databases">
        <title>Prosopis cineraria nodule microbiome.</title>
        <authorList>
            <person name="Ali R."/>
            <person name="Chaluvadi S.R."/>
            <person name="Wang X."/>
        </authorList>
    </citation>
    <scope>NUCLEOTIDE SEQUENCE [LARGE SCALE GENOMIC DNA]</scope>
    <source>
        <strain evidence="6 7">BG7</strain>
    </source>
</reference>
<dbReference type="GO" id="GO:0022857">
    <property type="term" value="F:transmembrane transporter activity"/>
    <property type="evidence" value="ECO:0007669"/>
    <property type="project" value="InterPro"/>
</dbReference>
<dbReference type="InterPro" id="IPR051788">
    <property type="entry name" value="MFS_Transporter"/>
</dbReference>
<evidence type="ECO:0000256" key="1">
    <source>
        <dbReference type="ARBA" id="ARBA00004141"/>
    </source>
</evidence>
<feature type="transmembrane region" description="Helical" evidence="5">
    <location>
        <begin position="323"/>
        <end position="345"/>
    </location>
</feature>
<keyword evidence="2 5" id="KW-0812">Transmembrane</keyword>
<evidence type="ECO:0000313" key="6">
    <source>
        <dbReference type="EMBL" id="QFY60518.1"/>
    </source>
</evidence>
<dbReference type="PANTHER" id="PTHR23514">
    <property type="entry name" value="BYPASS OF STOP CODON PROTEIN 6"/>
    <property type="match status" value="1"/>
</dbReference>
<sequence length="397" mass="42216">MRLAPQHRIYICFFLFAVSMGALLARMPDLQSSLGVDRSELGLTLIGAAIGALISLTFASRIIARLGARTTAFITVLGTSALLATIPWLASAPLVFLILILEGLLAGALEINLNVEIDRIEAQLGRGVMNRAHGFWSLGFFLTAFVASGIRQAGISMQLHLLLTFTFVAIVGIWAISGMKNAPERPEHEEQKAPLIALPTWGLLPLCVIGIAAFLVEGAGIDWSAIYMRDVFASEPFVGGLGLTLFTFFMAGARLFVDPQVDRYGARAVAAVLLILAAVGVIAVWAAPYPYVALIGFSLMGAGCSAVYPLAVSAAAQRTDRPAHVNVAALGQMSFVVFFLAPPLLGVIAEHAGIKTAYLVCLPLIVYALFCIRSLKGKSESALHVAEAEKQASRVPV</sequence>
<feature type="transmembrane region" description="Helical" evidence="5">
    <location>
        <begin position="357"/>
        <end position="375"/>
    </location>
</feature>
<dbReference type="AlphaFoldDB" id="A0A5Q0C3N8"/>
<name>A0A5Q0C3N8_9HYPH</name>
<feature type="transmembrane region" description="Helical" evidence="5">
    <location>
        <begin position="45"/>
        <end position="64"/>
    </location>
</feature>
<dbReference type="SUPFAM" id="SSF103473">
    <property type="entry name" value="MFS general substrate transporter"/>
    <property type="match status" value="1"/>
</dbReference>
<feature type="transmembrane region" description="Helical" evidence="5">
    <location>
        <begin position="7"/>
        <end position="25"/>
    </location>
</feature>
<feature type="transmembrane region" description="Helical" evidence="5">
    <location>
        <begin position="134"/>
        <end position="151"/>
    </location>
</feature>
<dbReference type="Gene3D" id="1.20.1250.20">
    <property type="entry name" value="MFS general substrate transporter like domains"/>
    <property type="match status" value="2"/>
</dbReference>
<keyword evidence="4 5" id="KW-0472">Membrane</keyword>
<dbReference type="KEGG" id="rgr:FZ934_08805"/>
<dbReference type="GO" id="GO:0016020">
    <property type="term" value="C:membrane"/>
    <property type="evidence" value="ECO:0007669"/>
    <property type="project" value="UniProtKB-SubCell"/>
</dbReference>
<dbReference type="CDD" id="cd17393">
    <property type="entry name" value="MFS_MosC_like"/>
    <property type="match status" value="1"/>
</dbReference>
<gene>
    <name evidence="6" type="ORF">FZ934_08805</name>
</gene>
<evidence type="ECO:0000256" key="4">
    <source>
        <dbReference type="ARBA" id="ARBA00023136"/>
    </source>
</evidence>
<dbReference type="PANTHER" id="PTHR23514:SF13">
    <property type="entry name" value="INNER MEMBRANE PROTEIN YBJJ"/>
    <property type="match status" value="1"/>
</dbReference>
<feature type="transmembrane region" description="Helical" evidence="5">
    <location>
        <begin position="291"/>
        <end position="311"/>
    </location>
</feature>
<dbReference type="Proteomes" id="UP000326881">
    <property type="component" value="Chromosome"/>
</dbReference>
<feature type="transmembrane region" description="Helical" evidence="5">
    <location>
        <begin position="71"/>
        <end position="89"/>
    </location>
</feature>
<dbReference type="OrthoDB" id="9810941at2"/>